<dbReference type="GO" id="GO:0006605">
    <property type="term" value="P:protein targeting"/>
    <property type="evidence" value="ECO:0007669"/>
    <property type="project" value="InterPro"/>
</dbReference>
<name>A0A0R3T0I0_RODNA</name>
<dbReference type="AlphaFoldDB" id="A0A0R3T0I0"/>
<evidence type="ECO:0000256" key="7">
    <source>
        <dbReference type="ARBA" id="ARBA00022989"/>
    </source>
</evidence>
<keyword evidence="6" id="KW-0653">Protein transport</keyword>
<keyword evidence="8" id="KW-0811">Translocation</keyword>
<evidence type="ECO:0000256" key="9">
    <source>
        <dbReference type="ARBA" id="ARBA00023136"/>
    </source>
</evidence>
<protein>
    <submittedName>
        <fullName evidence="13">Protein transport protein Sec61 subunit gamma</fullName>
    </submittedName>
</protein>
<dbReference type="GO" id="GO:0008320">
    <property type="term" value="F:protein transmembrane transporter activity"/>
    <property type="evidence" value="ECO:0007669"/>
    <property type="project" value="InterPro"/>
</dbReference>
<keyword evidence="3" id="KW-0813">Transport</keyword>
<evidence type="ECO:0000256" key="4">
    <source>
        <dbReference type="ARBA" id="ARBA00022692"/>
    </source>
</evidence>
<evidence type="ECO:0000256" key="2">
    <source>
        <dbReference type="ARBA" id="ARBA00008274"/>
    </source>
</evidence>
<reference evidence="11 12" key="2">
    <citation type="submission" date="2018-11" db="EMBL/GenBank/DDBJ databases">
        <authorList>
            <consortium name="Pathogen Informatics"/>
        </authorList>
    </citation>
    <scope>NUCLEOTIDE SEQUENCE [LARGE SCALE GENOMIC DNA]</scope>
</reference>
<evidence type="ECO:0000256" key="3">
    <source>
        <dbReference type="ARBA" id="ARBA00022448"/>
    </source>
</evidence>
<gene>
    <name evidence="11" type="ORF">HNAJ_LOCUS325</name>
</gene>
<keyword evidence="5" id="KW-0256">Endoplasmic reticulum</keyword>
<dbReference type="OrthoDB" id="2401875at2759"/>
<accession>A0A0R3T0I0</accession>
<sequence length="68" mass="7466">MDQVSAVVDPLSRFAKSSVYFLHRCTKPDRKEFKTNAYATAIGFLAMGVLGFVIKLVFVPINSIIVGS</sequence>
<keyword evidence="12" id="KW-1185">Reference proteome</keyword>
<dbReference type="GO" id="GO:0005789">
    <property type="term" value="C:endoplasmic reticulum membrane"/>
    <property type="evidence" value="ECO:0007669"/>
    <property type="project" value="UniProtKB-SubCell"/>
</dbReference>
<evidence type="ECO:0000256" key="1">
    <source>
        <dbReference type="ARBA" id="ARBA00004389"/>
    </source>
</evidence>
<dbReference type="NCBIfam" id="TIGR00327">
    <property type="entry name" value="secE_euk_arch"/>
    <property type="match status" value="1"/>
</dbReference>
<evidence type="ECO:0000313" key="11">
    <source>
        <dbReference type="EMBL" id="VDN96184.1"/>
    </source>
</evidence>
<dbReference type="Pfam" id="PF00584">
    <property type="entry name" value="SecE"/>
    <property type="match status" value="1"/>
</dbReference>
<comment type="subcellular location">
    <subcellularLocation>
        <location evidence="1">Endoplasmic reticulum membrane</location>
        <topology evidence="1">Single-pass membrane protein</topology>
    </subcellularLocation>
</comment>
<dbReference type="InterPro" id="IPR008158">
    <property type="entry name" value="Translocase_Sec61-g"/>
</dbReference>
<dbReference type="Gene3D" id="1.20.5.820">
    <property type="entry name" value="Preprotein translocase SecE subunit"/>
    <property type="match status" value="1"/>
</dbReference>
<feature type="transmembrane region" description="Helical" evidence="10">
    <location>
        <begin position="37"/>
        <end position="58"/>
    </location>
</feature>
<dbReference type="InterPro" id="IPR001901">
    <property type="entry name" value="Translocase_SecE/Sec61-g"/>
</dbReference>
<keyword evidence="4 10" id="KW-0812">Transmembrane</keyword>
<dbReference type="Proteomes" id="UP000278807">
    <property type="component" value="Unassembled WGS sequence"/>
</dbReference>
<dbReference type="WBParaSite" id="HNAJ_0000032401-mRNA-1">
    <property type="protein sequence ID" value="HNAJ_0000032401-mRNA-1"/>
    <property type="gene ID" value="HNAJ_0000032401"/>
</dbReference>
<evidence type="ECO:0000256" key="8">
    <source>
        <dbReference type="ARBA" id="ARBA00023010"/>
    </source>
</evidence>
<keyword evidence="9 10" id="KW-0472">Membrane</keyword>
<dbReference type="SUPFAM" id="SSF103456">
    <property type="entry name" value="Preprotein translocase SecE subunit"/>
    <property type="match status" value="1"/>
</dbReference>
<dbReference type="GO" id="GO:0006886">
    <property type="term" value="P:intracellular protein transport"/>
    <property type="evidence" value="ECO:0007669"/>
    <property type="project" value="InterPro"/>
</dbReference>
<comment type="similarity">
    <text evidence="2">Belongs to the SecE/SEC61-gamma family.</text>
</comment>
<dbReference type="HAMAP" id="MF_00422">
    <property type="entry name" value="SecE"/>
    <property type="match status" value="1"/>
</dbReference>
<evidence type="ECO:0000256" key="6">
    <source>
        <dbReference type="ARBA" id="ARBA00022927"/>
    </source>
</evidence>
<dbReference type="STRING" id="102285.A0A0R3T0I0"/>
<organism evidence="13">
    <name type="scientific">Rodentolepis nana</name>
    <name type="common">Dwarf tapeworm</name>
    <name type="synonym">Hymenolepis nana</name>
    <dbReference type="NCBI Taxonomy" id="102285"/>
    <lineage>
        <taxon>Eukaryota</taxon>
        <taxon>Metazoa</taxon>
        <taxon>Spiralia</taxon>
        <taxon>Lophotrochozoa</taxon>
        <taxon>Platyhelminthes</taxon>
        <taxon>Cestoda</taxon>
        <taxon>Eucestoda</taxon>
        <taxon>Cyclophyllidea</taxon>
        <taxon>Hymenolepididae</taxon>
        <taxon>Rodentolepis</taxon>
    </lineage>
</organism>
<dbReference type="PANTHER" id="PTHR12309">
    <property type="entry name" value="SEC61 GAMMA SUBUNIT"/>
    <property type="match status" value="1"/>
</dbReference>
<dbReference type="EMBL" id="UZAE01000076">
    <property type="protein sequence ID" value="VDN96184.1"/>
    <property type="molecule type" value="Genomic_DNA"/>
</dbReference>
<evidence type="ECO:0000313" key="13">
    <source>
        <dbReference type="WBParaSite" id="HNAJ_0000032401-mRNA-1"/>
    </source>
</evidence>
<proteinExistence type="inferred from homology"/>
<evidence type="ECO:0000256" key="5">
    <source>
        <dbReference type="ARBA" id="ARBA00022824"/>
    </source>
</evidence>
<keyword evidence="7 10" id="KW-1133">Transmembrane helix</keyword>
<dbReference type="InterPro" id="IPR023391">
    <property type="entry name" value="Prot_translocase_SecE_dom_sf"/>
</dbReference>
<reference evidence="13" key="1">
    <citation type="submission" date="2017-02" db="UniProtKB">
        <authorList>
            <consortium name="WormBaseParasite"/>
        </authorList>
    </citation>
    <scope>IDENTIFICATION</scope>
</reference>
<evidence type="ECO:0000256" key="10">
    <source>
        <dbReference type="SAM" id="Phobius"/>
    </source>
</evidence>
<evidence type="ECO:0000313" key="12">
    <source>
        <dbReference type="Proteomes" id="UP000278807"/>
    </source>
</evidence>